<comment type="caution">
    <text evidence="5">The sequence shown here is derived from an EMBL/GenBank/DDBJ whole genome shotgun (WGS) entry which is preliminary data.</text>
</comment>
<evidence type="ECO:0000256" key="1">
    <source>
        <dbReference type="ARBA" id="ARBA00022884"/>
    </source>
</evidence>
<dbReference type="Proteomes" id="UP000825935">
    <property type="component" value="Chromosome 21"/>
</dbReference>
<organism evidence="5 6">
    <name type="scientific">Ceratopteris richardii</name>
    <name type="common">Triangle waterfern</name>
    <dbReference type="NCBI Taxonomy" id="49495"/>
    <lineage>
        <taxon>Eukaryota</taxon>
        <taxon>Viridiplantae</taxon>
        <taxon>Streptophyta</taxon>
        <taxon>Embryophyta</taxon>
        <taxon>Tracheophyta</taxon>
        <taxon>Polypodiopsida</taxon>
        <taxon>Polypodiidae</taxon>
        <taxon>Polypodiales</taxon>
        <taxon>Pteridineae</taxon>
        <taxon>Pteridaceae</taxon>
        <taxon>Parkerioideae</taxon>
        <taxon>Ceratopteris</taxon>
    </lineage>
</organism>
<sequence>MAASAHADSHLPPLINALNASVKDSCSQMVHSGDAGSPAKSLSQDLVTGEIPDSHKSVDMDQLVLECSTFPCQKDGMVFSESSAKSEEIFEASKVSKDSPHIATNAVGMDITLAFQNMSMECGVSNAKVSRPPWRIPPVITEEGIKAQPVMGATVWPALTEARNMKPSDIGKSKAKTASSQIPPASLEVHHECLPDGSHKQQGEKYRPPFRGGQAGMGRPPFQVIENGTASVQPPALGLDRVSHFTKHNLHMQLKNNSPLKQVTDSDQFHGNDGGKFFNNSRKWKNGQRDHGKNNSGYQQQQKLYENGSGNVTFLQEQHVGPRNMPRPPQRFLTVRPPVFPFPAFPHTGMHYAPPGTTMPLDFLHGTPYIPLMLPVGGMILSMDPVAVRSMLVKQLDYYFSVENLCKDVYLRKHMDAEGFVPVSLIAQFNKVRNITQSLMVILDAALHSTVVEVQVV</sequence>
<dbReference type="Gene3D" id="1.10.10.10">
    <property type="entry name" value="Winged helix-like DNA-binding domain superfamily/Winged helix DNA-binding domain"/>
    <property type="match status" value="1"/>
</dbReference>
<dbReference type="OrthoDB" id="340227at2759"/>
<name>A0A8T2SA14_CERRI</name>
<feature type="region of interest" description="Disordered" evidence="3">
    <location>
        <begin position="272"/>
        <end position="297"/>
    </location>
</feature>
<dbReference type="EMBL" id="CM035426">
    <property type="protein sequence ID" value="KAH7315539.1"/>
    <property type="molecule type" value="Genomic_DNA"/>
</dbReference>
<dbReference type="SMART" id="SM00715">
    <property type="entry name" value="LA"/>
    <property type="match status" value="1"/>
</dbReference>
<dbReference type="InterPro" id="IPR036390">
    <property type="entry name" value="WH_DNA-bd_sf"/>
</dbReference>
<dbReference type="PROSITE" id="PS50961">
    <property type="entry name" value="HTH_LA"/>
    <property type="match status" value="1"/>
</dbReference>
<evidence type="ECO:0000256" key="2">
    <source>
        <dbReference type="PROSITE-ProRule" id="PRU00332"/>
    </source>
</evidence>
<evidence type="ECO:0000256" key="3">
    <source>
        <dbReference type="SAM" id="MobiDB-lite"/>
    </source>
</evidence>
<dbReference type="AlphaFoldDB" id="A0A8T2SA14"/>
<evidence type="ECO:0000259" key="4">
    <source>
        <dbReference type="PROSITE" id="PS50961"/>
    </source>
</evidence>
<dbReference type="PANTHER" id="PTHR22792:SF132">
    <property type="entry name" value="LA-RELATED PROTEIN 1"/>
    <property type="match status" value="1"/>
</dbReference>
<accession>A0A8T2SA14</accession>
<dbReference type="Pfam" id="PF05383">
    <property type="entry name" value="La"/>
    <property type="match status" value="1"/>
</dbReference>
<gene>
    <name evidence="5" type="ORF">KP509_21G054000</name>
</gene>
<dbReference type="InterPro" id="IPR045180">
    <property type="entry name" value="La_dom_prot"/>
</dbReference>
<keyword evidence="6" id="KW-1185">Reference proteome</keyword>
<keyword evidence="1 2" id="KW-0694">RNA-binding</keyword>
<dbReference type="GO" id="GO:0005737">
    <property type="term" value="C:cytoplasm"/>
    <property type="evidence" value="ECO:0007669"/>
    <property type="project" value="UniProtKB-ARBA"/>
</dbReference>
<dbReference type="CDD" id="cd07323">
    <property type="entry name" value="LAM"/>
    <property type="match status" value="1"/>
</dbReference>
<evidence type="ECO:0000313" key="5">
    <source>
        <dbReference type="EMBL" id="KAH7315539.1"/>
    </source>
</evidence>
<evidence type="ECO:0000313" key="6">
    <source>
        <dbReference type="Proteomes" id="UP000825935"/>
    </source>
</evidence>
<feature type="domain" description="HTH La-type RNA-binding" evidence="4">
    <location>
        <begin position="382"/>
        <end position="457"/>
    </location>
</feature>
<dbReference type="PANTHER" id="PTHR22792">
    <property type="entry name" value="LUPUS LA PROTEIN-RELATED"/>
    <property type="match status" value="1"/>
</dbReference>
<dbReference type="GO" id="GO:0003723">
    <property type="term" value="F:RNA binding"/>
    <property type="evidence" value="ECO:0007669"/>
    <property type="project" value="UniProtKB-UniRule"/>
</dbReference>
<protein>
    <recommendedName>
        <fullName evidence="4">HTH La-type RNA-binding domain-containing protein</fullName>
    </recommendedName>
</protein>
<dbReference type="InterPro" id="IPR036388">
    <property type="entry name" value="WH-like_DNA-bd_sf"/>
</dbReference>
<dbReference type="SUPFAM" id="SSF46785">
    <property type="entry name" value="Winged helix' DNA-binding domain"/>
    <property type="match status" value="1"/>
</dbReference>
<proteinExistence type="predicted"/>
<dbReference type="InterPro" id="IPR006630">
    <property type="entry name" value="La_HTH"/>
</dbReference>
<reference evidence="5" key="1">
    <citation type="submission" date="2021-08" db="EMBL/GenBank/DDBJ databases">
        <title>WGS assembly of Ceratopteris richardii.</title>
        <authorList>
            <person name="Marchant D.B."/>
            <person name="Chen G."/>
            <person name="Jenkins J."/>
            <person name="Shu S."/>
            <person name="Leebens-Mack J."/>
            <person name="Grimwood J."/>
            <person name="Schmutz J."/>
            <person name="Soltis P."/>
            <person name="Soltis D."/>
            <person name="Chen Z.-H."/>
        </authorList>
    </citation>
    <scope>NUCLEOTIDE SEQUENCE</scope>
    <source>
        <strain evidence="5">Whitten #5841</strain>
        <tissue evidence="5">Leaf</tissue>
    </source>
</reference>